<name>A0A5C4T8I7_9BACL</name>
<dbReference type="PANTHER" id="PTHR22550">
    <property type="entry name" value="SPORE GERMINATION PROTEIN"/>
    <property type="match status" value="1"/>
</dbReference>
<dbReference type="InterPro" id="IPR004995">
    <property type="entry name" value="Spore_Ger"/>
</dbReference>
<dbReference type="OrthoDB" id="1726708at2"/>
<proteinExistence type="inferred from homology"/>
<dbReference type="InterPro" id="IPR050768">
    <property type="entry name" value="UPF0353/GerABKA_families"/>
</dbReference>
<keyword evidence="3" id="KW-1133">Transmembrane helix</keyword>
<dbReference type="RefSeq" id="WP_139603087.1">
    <property type="nucleotide sequence ID" value="NZ_VDCQ01000019.1"/>
</dbReference>
<organism evidence="4 5">
    <name type="scientific">Paenibacillus hemerocallicola</name>
    <dbReference type="NCBI Taxonomy" id="1172614"/>
    <lineage>
        <taxon>Bacteria</taxon>
        <taxon>Bacillati</taxon>
        <taxon>Bacillota</taxon>
        <taxon>Bacilli</taxon>
        <taxon>Bacillales</taxon>
        <taxon>Paenibacillaceae</taxon>
        <taxon>Paenibacillus</taxon>
    </lineage>
</organism>
<sequence>MSATDIPIAAELADNLRAVNEAFAACHDIVVHPYRYGNSLSHDMAVVYCETLIRQPDVSIVKSVLLNLVREMPGETEIASVDRIAAFFERGGASYKPFELLNGIGQAVRSVVEGRMVLLFDGWNKALGFDALSIERRAVTEPSSEAVISGPREGTIEDLHTNIGLLRVRLSTPEFKIEMYETGTHTKQKFVLGYLQNVVQPELLAELKRRVSVIDRTEALDVTYIRELIEDAVYSPFPQYRITERPDVAVSSLLEGKIVIMMEGSGTILICPIKFTELFQSAEDYYQRTIISTLVRWLRVIAFVIALTLPSLYIALSTFHPELIPSNLLLAMLDTREGIPFPAFVEAVLMQFFFELLREAGIRLPRPIGSSVSIVGALIIGDAAISAGIASPIMVVVVALTGIASFSIPQYEIAIALRILSFPLMIMAFFLGGFGLMIGFILILLHLTCLRSLGQPYLAPIAPLRPLQLFDVIVRAPLKERFRLSKRRKFARPD</sequence>
<dbReference type="AlphaFoldDB" id="A0A5C4T8I7"/>
<reference evidence="4 5" key="1">
    <citation type="submission" date="2019-05" db="EMBL/GenBank/DDBJ databases">
        <title>We sequenced the genome of Paenibacillus hemerocallicola KCTC 33185 for further insight into its adaptation and study the phylogeny of Paenibacillus.</title>
        <authorList>
            <person name="Narsing Rao M.P."/>
        </authorList>
    </citation>
    <scope>NUCLEOTIDE SEQUENCE [LARGE SCALE GENOMIC DNA]</scope>
    <source>
        <strain evidence="4 5">KCTC 33185</strain>
    </source>
</reference>
<dbReference type="GO" id="GO:0016020">
    <property type="term" value="C:membrane"/>
    <property type="evidence" value="ECO:0007669"/>
    <property type="project" value="InterPro"/>
</dbReference>
<evidence type="ECO:0000256" key="1">
    <source>
        <dbReference type="ARBA" id="ARBA00005278"/>
    </source>
</evidence>
<dbReference type="GO" id="GO:0009847">
    <property type="term" value="P:spore germination"/>
    <property type="evidence" value="ECO:0007669"/>
    <property type="project" value="InterPro"/>
</dbReference>
<feature type="transmembrane region" description="Helical" evidence="3">
    <location>
        <begin position="387"/>
        <end position="408"/>
    </location>
</feature>
<feature type="transmembrane region" description="Helical" evidence="3">
    <location>
        <begin position="297"/>
        <end position="319"/>
    </location>
</feature>
<dbReference type="EMBL" id="VDCQ01000019">
    <property type="protein sequence ID" value="TNJ65394.1"/>
    <property type="molecule type" value="Genomic_DNA"/>
</dbReference>
<dbReference type="PANTHER" id="PTHR22550:SF5">
    <property type="entry name" value="LEUCINE ZIPPER PROTEIN 4"/>
    <property type="match status" value="1"/>
</dbReference>
<keyword evidence="3" id="KW-0812">Transmembrane</keyword>
<dbReference type="Pfam" id="PF03323">
    <property type="entry name" value="GerA"/>
    <property type="match status" value="1"/>
</dbReference>
<evidence type="ECO:0000313" key="4">
    <source>
        <dbReference type="EMBL" id="TNJ65394.1"/>
    </source>
</evidence>
<evidence type="ECO:0000256" key="2">
    <source>
        <dbReference type="ARBA" id="ARBA00023136"/>
    </source>
</evidence>
<dbReference type="PIRSF" id="PIRSF005690">
    <property type="entry name" value="GerBA"/>
    <property type="match status" value="1"/>
</dbReference>
<dbReference type="Proteomes" id="UP000307943">
    <property type="component" value="Unassembled WGS sequence"/>
</dbReference>
<keyword evidence="5" id="KW-1185">Reference proteome</keyword>
<feature type="transmembrane region" description="Helical" evidence="3">
    <location>
        <begin position="420"/>
        <end position="445"/>
    </location>
</feature>
<evidence type="ECO:0000313" key="5">
    <source>
        <dbReference type="Proteomes" id="UP000307943"/>
    </source>
</evidence>
<comment type="caution">
    <text evidence="4">The sequence shown here is derived from an EMBL/GenBank/DDBJ whole genome shotgun (WGS) entry which is preliminary data.</text>
</comment>
<accession>A0A5C4T8I7</accession>
<protein>
    <submittedName>
        <fullName evidence="4">Spore germination protein</fullName>
    </submittedName>
</protein>
<keyword evidence="2 3" id="KW-0472">Membrane</keyword>
<gene>
    <name evidence="4" type="ORF">FE784_15350</name>
</gene>
<evidence type="ECO:0000256" key="3">
    <source>
        <dbReference type="SAM" id="Phobius"/>
    </source>
</evidence>
<comment type="similarity">
    <text evidence="1">Belongs to the GerABKA family.</text>
</comment>